<dbReference type="EMBL" id="JAINUF010000005">
    <property type="protein sequence ID" value="KAJ8358852.1"/>
    <property type="molecule type" value="Genomic_DNA"/>
</dbReference>
<evidence type="ECO:0000313" key="2">
    <source>
        <dbReference type="EMBL" id="KAJ8358852.1"/>
    </source>
</evidence>
<dbReference type="AlphaFoldDB" id="A0A9Q1FH62"/>
<feature type="region of interest" description="Disordered" evidence="1">
    <location>
        <begin position="120"/>
        <end position="186"/>
    </location>
</feature>
<sequence>MRHVLIRSICLRASNTDPFARQQHGESLQGLSLTGDGGLFENGGMLATAGSSVAAEAPNAGRNGALQAITCYFLWLCFTQRALRPVRLFSWSRGGSEEQVVVPATAHFLTDERRAPFSLSHAGPGLHVTPSDPPVITPIWAPGDPPLPGRDPTRSGGEPSQQPIAAGKQRREKRSKAGPHAAERPR</sequence>
<evidence type="ECO:0000313" key="3">
    <source>
        <dbReference type="Proteomes" id="UP001152622"/>
    </source>
</evidence>
<feature type="compositionally biased region" description="Basic residues" evidence="1">
    <location>
        <begin position="168"/>
        <end position="177"/>
    </location>
</feature>
<reference evidence="2" key="1">
    <citation type="journal article" date="2023" name="Science">
        <title>Genome structures resolve the early diversification of teleost fishes.</title>
        <authorList>
            <person name="Parey E."/>
            <person name="Louis A."/>
            <person name="Montfort J."/>
            <person name="Bouchez O."/>
            <person name="Roques C."/>
            <person name="Iampietro C."/>
            <person name="Lluch J."/>
            <person name="Castinel A."/>
            <person name="Donnadieu C."/>
            <person name="Desvignes T."/>
            <person name="Floi Bucao C."/>
            <person name="Jouanno E."/>
            <person name="Wen M."/>
            <person name="Mejri S."/>
            <person name="Dirks R."/>
            <person name="Jansen H."/>
            <person name="Henkel C."/>
            <person name="Chen W.J."/>
            <person name="Zahm M."/>
            <person name="Cabau C."/>
            <person name="Klopp C."/>
            <person name="Thompson A.W."/>
            <person name="Robinson-Rechavi M."/>
            <person name="Braasch I."/>
            <person name="Lecointre G."/>
            <person name="Bobe J."/>
            <person name="Postlethwait J.H."/>
            <person name="Berthelot C."/>
            <person name="Roest Crollius H."/>
            <person name="Guiguen Y."/>
        </authorList>
    </citation>
    <scope>NUCLEOTIDE SEQUENCE</scope>
    <source>
        <tissue evidence="2">Blood</tissue>
    </source>
</reference>
<accession>A0A9Q1FH62</accession>
<dbReference type="Proteomes" id="UP001152622">
    <property type="component" value="Chromosome 5"/>
</dbReference>
<evidence type="ECO:0000256" key="1">
    <source>
        <dbReference type="SAM" id="MobiDB-lite"/>
    </source>
</evidence>
<comment type="caution">
    <text evidence="2">The sequence shown here is derived from an EMBL/GenBank/DDBJ whole genome shotgun (WGS) entry which is preliminary data.</text>
</comment>
<name>A0A9Q1FH62_SYNKA</name>
<gene>
    <name evidence="2" type="ORF">SKAU_G00153770</name>
</gene>
<protein>
    <submittedName>
        <fullName evidence="2">Uncharacterized protein</fullName>
    </submittedName>
</protein>
<organism evidence="2 3">
    <name type="scientific">Synaphobranchus kaupii</name>
    <name type="common">Kaup's arrowtooth eel</name>
    <dbReference type="NCBI Taxonomy" id="118154"/>
    <lineage>
        <taxon>Eukaryota</taxon>
        <taxon>Metazoa</taxon>
        <taxon>Chordata</taxon>
        <taxon>Craniata</taxon>
        <taxon>Vertebrata</taxon>
        <taxon>Euteleostomi</taxon>
        <taxon>Actinopterygii</taxon>
        <taxon>Neopterygii</taxon>
        <taxon>Teleostei</taxon>
        <taxon>Anguilliformes</taxon>
        <taxon>Synaphobranchidae</taxon>
        <taxon>Synaphobranchus</taxon>
    </lineage>
</organism>
<keyword evidence="3" id="KW-1185">Reference proteome</keyword>
<proteinExistence type="predicted"/>